<dbReference type="PANTHER" id="PTHR23133:SF2">
    <property type="entry name" value="IMIDAZOLEGLYCEROL-PHOSPHATE DEHYDRATASE"/>
    <property type="match status" value="1"/>
</dbReference>
<proteinExistence type="inferred from homology"/>
<accession>M5E0K0</accession>
<evidence type="ECO:0000256" key="4">
    <source>
        <dbReference type="ARBA" id="ARBA00023102"/>
    </source>
</evidence>
<evidence type="ECO:0000313" key="8">
    <source>
        <dbReference type="EMBL" id="CCU79667.1"/>
    </source>
</evidence>
<evidence type="ECO:0000313" key="9">
    <source>
        <dbReference type="Proteomes" id="UP000012063"/>
    </source>
</evidence>
<dbReference type="InterPro" id="IPR020565">
    <property type="entry name" value="ImidazoleglycerP_deHydtase_CS"/>
</dbReference>
<name>M5E0K0_9FIRM</name>
<dbReference type="Gene3D" id="3.30.230.40">
    <property type="entry name" value="Imidazole glycerol phosphate dehydratase, domain 1"/>
    <property type="match status" value="2"/>
</dbReference>
<evidence type="ECO:0000256" key="7">
    <source>
        <dbReference type="RuleBase" id="RU000599"/>
    </source>
</evidence>
<protein>
    <recommendedName>
        <fullName evidence="2 6">Imidazoleglycerol-phosphate dehydratase</fullName>
        <shortName evidence="6">IGPD</shortName>
        <ecNumber evidence="6 7">4.2.1.19</ecNumber>
    </recommendedName>
</protein>
<evidence type="ECO:0000256" key="1">
    <source>
        <dbReference type="ARBA" id="ARBA00005047"/>
    </source>
</evidence>
<dbReference type="AlphaFoldDB" id="M5E0K0"/>
<dbReference type="UniPathway" id="UPA00031">
    <property type="reaction ID" value="UER00011"/>
</dbReference>
<dbReference type="SUPFAM" id="SSF54211">
    <property type="entry name" value="Ribosomal protein S5 domain 2-like"/>
    <property type="match status" value="2"/>
</dbReference>
<dbReference type="InParanoid" id="M5E0K0"/>
<keyword evidence="4 6" id="KW-0368">Histidine biosynthesis</keyword>
<keyword evidence="6" id="KW-0963">Cytoplasm</keyword>
<dbReference type="NCBIfam" id="NF002111">
    <property type="entry name" value="PRK00951.2-1"/>
    <property type="match status" value="1"/>
</dbReference>
<comment type="caution">
    <text evidence="8">The sequence shown here is derived from an EMBL/GenBank/DDBJ whole genome shotgun (WGS) entry which is preliminary data.</text>
</comment>
<comment type="pathway">
    <text evidence="1 6 7">Amino-acid biosynthesis; L-histidine biosynthesis; L-histidine from 5-phospho-alpha-D-ribose 1-diphosphate: step 6/9.</text>
</comment>
<dbReference type="RefSeq" id="WP_005488975.1">
    <property type="nucleotide sequence ID" value="NZ_CAUI01000019.1"/>
</dbReference>
<keyword evidence="3 6" id="KW-0028">Amino-acid biosynthesis</keyword>
<organism evidence="8 9">
    <name type="scientific">Halanaerobium saccharolyticum subsp. saccharolyticum DSM 6643</name>
    <dbReference type="NCBI Taxonomy" id="1293054"/>
    <lineage>
        <taxon>Bacteria</taxon>
        <taxon>Bacillati</taxon>
        <taxon>Bacillota</taxon>
        <taxon>Clostridia</taxon>
        <taxon>Halanaerobiales</taxon>
        <taxon>Halanaerobiaceae</taxon>
        <taxon>Halanaerobium</taxon>
    </lineage>
</organism>
<dbReference type="FunFam" id="3.30.230.40:FF:000001">
    <property type="entry name" value="Imidazoleglycerol-phosphate dehydratase HisB"/>
    <property type="match status" value="1"/>
</dbReference>
<dbReference type="InterPro" id="IPR038494">
    <property type="entry name" value="IGPD_sf"/>
</dbReference>
<dbReference type="eggNOG" id="COG0131">
    <property type="taxonomic scope" value="Bacteria"/>
</dbReference>
<keyword evidence="5 6" id="KW-0456">Lyase</keyword>
<dbReference type="PANTHER" id="PTHR23133">
    <property type="entry name" value="IMIDAZOLEGLYCEROL-PHOSPHATE DEHYDRATASE HIS7"/>
    <property type="match status" value="1"/>
</dbReference>
<keyword evidence="9" id="KW-1185">Reference proteome</keyword>
<evidence type="ECO:0000256" key="5">
    <source>
        <dbReference type="ARBA" id="ARBA00023239"/>
    </source>
</evidence>
<dbReference type="GO" id="GO:0005737">
    <property type="term" value="C:cytoplasm"/>
    <property type="evidence" value="ECO:0007669"/>
    <property type="project" value="UniProtKB-SubCell"/>
</dbReference>
<comment type="similarity">
    <text evidence="6 7">Belongs to the imidazoleglycerol-phosphate dehydratase family.</text>
</comment>
<dbReference type="Proteomes" id="UP000012063">
    <property type="component" value="Unassembled WGS sequence"/>
</dbReference>
<comment type="catalytic activity">
    <reaction evidence="6 7">
        <text>D-erythro-1-(imidazol-4-yl)glycerol 3-phosphate = 3-(imidazol-4-yl)-2-oxopropyl phosphate + H2O</text>
        <dbReference type="Rhea" id="RHEA:11040"/>
        <dbReference type="ChEBI" id="CHEBI:15377"/>
        <dbReference type="ChEBI" id="CHEBI:57766"/>
        <dbReference type="ChEBI" id="CHEBI:58278"/>
        <dbReference type="EC" id="4.2.1.19"/>
    </reaction>
</comment>
<evidence type="ECO:0000256" key="2">
    <source>
        <dbReference type="ARBA" id="ARBA00016664"/>
    </source>
</evidence>
<comment type="subcellular location">
    <subcellularLocation>
        <location evidence="6 7">Cytoplasm</location>
    </subcellularLocation>
</comment>
<dbReference type="GO" id="GO:0004424">
    <property type="term" value="F:imidazoleglycerol-phosphate dehydratase activity"/>
    <property type="evidence" value="ECO:0007669"/>
    <property type="project" value="UniProtKB-UniRule"/>
</dbReference>
<dbReference type="HAMAP" id="MF_00076">
    <property type="entry name" value="HisB"/>
    <property type="match status" value="1"/>
</dbReference>
<evidence type="ECO:0000256" key="6">
    <source>
        <dbReference type="HAMAP-Rule" id="MF_00076"/>
    </source>
</evidence>
<dbReference type="NCBIfam" id="NF002114">
    <property type="entry name" value="PRK00951.2-4"/>
    <property type="match status" value="1"/>
</dbReference>
<dbReference type="Pfam" id="PF00475">
    <property type="entry name" value="IGPD"/>
    <property type="match status" value="1"/>
</dbReference>
<dbReference type="PROSITE" id="PS00954">
    <property type="entry name" value="IGP_DEHYDRATASE_1"/>
    <property type="match status" value="1"/>
</dbReference>
<gene>
    <name evidence="6" type="primary">hisB</name>
    <name evidence="8" type="ORF">HSACCH_01501</name>
</gene>
<dbReference type="CDD" id="cd07914">
    <property type="entry name" value="IGPD"/>
    <property type="match status" value="1"/>
</dbReference>
<dbReference type="InterPro" id="IPR000807">
    <property type="entry name" value="ImidazoleglycerolP_deHydtase"/>
</dbReference>
<dbReference type="FunFam" id="3.30.230.40:FF:000003">
    <property type="entry name" value="Imidazoleglycerol-phosphate dehydratase HisB"/>
    <property type="match status" value="1"/>
</dbReference>
<dbReference type="EMBL" id="CAUI01000019">
    <property type="protein sequence ID" value="CCU79667.1"/>
    <property type="molecule type" value="Genomic_DNA"/>
</dbReference>
<dbReference type="GO" id="GO:0000105">
    <property type="term" value="P:L-histidine biosynthetic process"/>
    <property type="evidence" value="ECO:0007669"/>
    <property type="project" value="UniProtKB-UniRule"/>
</dbReference>
<sequence>MSRDRVAVEQRKTTETEIIASVNLDGEGRSEIKTGIGFFDHMLEQIARHGNIDLELSAKGDLHIDTHHSIEDTGIALGKAFAKAIGNKKGITRFSSALVPLDETLVRAVVDISGRPYLYTDLPFSREMVGDFPSEMVNEFMRAFAFNAGITLHLEILHGENCHHQIEAVFKALARALKDAVEIESDKIPSTKGVL</sequence>
<dbReference type="OrthoDB" id="9790411at2"/>
<dbReference type="InterPro" id="IPR020568">
    <property type="entry name" value="Ribosomal_Su5_D2-typ_SF"/>
</dbReference>
<reference evidence="9" key="1">
    <citation type="journal article" date="2013" name="Genome Announc.">
        <title>Genome Sequence of Halanaerobium saccharolyticum subsp. saccharolyticum Strain DSM 6643T, a Halophilic Hydrogen-Producing Bacterium.</title>
        <authorList>
            <person name="Kivisto A."/>
            <person name="Larjo A."/>
            <person name="Ciranna A."/>
            <person name="Santala V."/>
            <person name="Roos C."/>
            <person name="Karp M."/>
        </authorList>
    </citation>
    <scope>NUCLEOTIDE SEQUENCE [LARGE SCALE GENOMIC DNA]</scope>
    <source>
        <strain evidence="9">DSM 6643</strain>
    </source>
</reference>
<dbReference type="EC" id="4.2.1.19" evidence="6 7"/>
<dbReference type="FunCoup" id="M5E0K0">
    <property type="interactions" value="385"/>
</dbReference>
<dbReference type="STRING" id="1293054.HSACCH_01501"/>
<dbReference type="PROSITE" id="PS00955">
    <property type="entry name" value="IGP_DEHYDRATASE_2"/>
    <property type="match status" value="1"/>
</dbReference>
<evidence type="ECO:0000256" key="3">
    <source>
        <dbReference type="ARBA" id="ARBA00022605"/>
    </source>
</evidence>